<dbReference type="SUPFAM" id="SSF57959">
    <property type="entry name" value="Leucine zipper domain"/>
    <property type="match status" value="1"/>
</dbReference>
<feature type="region of interest" description="Disordered" evidence="3">
    <location>
        <begin position="241"/>
        <end position="264"/>
    </location>
</feature>
<sequence length="668" mass="72816">MFGGNGLGGLSAFSDAASLANKDVNLLPSSSPTAASMLDYGKLGQVGNELLYQQLLQQQQQPSAVALQLAQQQRAAALAAMMGGGMPGGVRPPSTSLGSTGDLNFDLLTGGQAGMGLGNFGEKRDARVKQRLARNRTTARIRRERKKHEAELLTKYVAALRLRLKELTTAVDNLPKEEQEEAFKIVKSFGEPRLACQFCSNTFEKQGTLDEHLKLNHAAELRAREQFITESRSFGLSTEGTLEGAANESGSGNQNVEDEAEGFRLSRLTSAERKKRRLERNAASARLCRQRKKLYIENLKCQLPGLRHRVKALEAALPKEKVLMIQKATPLPALMAEDPTDEISLMGRLSETEDLFARARMETSDKKSTESPNAADTAKQSETSSKRKLSEISDTSSTKLEPDNGLQKVPKTEKGVASEEERTVGAATDTKTTAGENKEKNVDKPEGTATDAKLDTASLLGKRENLLAVDIPRLSGWSKSSMSRQHSNNSSASSKHELSPAMYEQRLKQENLLNDVNLQQQIASQQKLLREQALFAAVGGSQVHNQELVGNELLLRQHGLLMEEQQKKLLERTALQQQQRLLEEAVLRQAGAAGLTQSEQNKLALEKLTKQYASSPLSSMATFGSSAQLGALSARQRAALLGLPVPPLRPEEAAAAVSKLYQHYPSST</sequence>
<feature type="coiled-coil region" evidence="2">
    <location>
        <begin position="268"/>
        <end position="316"/>
    </location>
</feature>
<evidence type="ECO:0000259" key="4">
    <source>
        <dbReference type="PROSITE" id="PS50157"/>
    </source>
</evidence>
<evidence type="ECO:0000256" key="1">
    <source>
        <dbReference type="PROSITE-ProRule" id="PRU00042"/>
    </source>
</evidence>
<dbReference type="InterPro" id="IPR013087">
    <property type="entry name" value="Znf_C2H2_type"/>
</dbReference>
<keyword evidence="1" id="KW-0863">Zinc-finger</keyword>
<feature type="compositionally biased region" description="Basic and acidic residues" evidence="3">
    <location>
        <begin position="410"/>
        <end position="423"/>
    </location>
</feature>
<feature type="compositionally biased region" description="Low complexity" evidence="3">
    <location>
        <begin position="478"/>
        <end position="493"/>
    </location>
</feature>
<keyword evidence="2" id="KW-0175">Coiled coil</keyword>
<dbReference type="SMART" id="SM00338">
    <property type="entry name" value="BRLZ"/>
    <property type="match status" value="2"/>
</dbReference>
<feature type="compositionally biased region" description="Polar residues" evidence="3">
    <location>
        <begin position="370"/>
        <end position="383"/>
    </location>
</feature>
<organism evidence="5">
    <name type="scientific">Mucochytrium quahogii</name>
    <dbReference type="NCBI Taxonomy" id="96639"/>
    <lineage>
        <taxon>Eukaryota</taxon>
        <taxon>Sar</taxon>
        <taxon>Stramenopiles</taxon>
        <taxon>Bigyra</taxon>
        <taxon>Labyrinthulomycetes</taxon>
        <taxon>Thraustochytrida</taxon>
        <taxon>Thraustochytriidae</taxon>
        <taxon>Mucochytrium</taxon>
    </lineage>
</organism>
<keyword evidence="1" id="KW-0862">Zinc</keyword>
<feature type="compositionally biased region" description="Basic and acidic residues" evidence="3">
    <location>
        <begin position="360"/>
        <end position="369"/>
    </location>
</feature>
<feature type="compositionally biased region" description="Basic and acidic residues" evidence="3">
    <location>
        <begin position="436"/>
        <end position="446"/>
    </location>
</feature>
<proteinExistence type="predicted"/>
<evidence type="ECO:0000256" key="2">
    <source>
        <dbReference type="SAM" id="Coils"/>
    </source>
</evidence>
<evidence type="ECO:0000313" key="5">
    <source>
        <dbReference type="EMBL" id="CAD9698060.1"/>
    </source>
</evidence>
<feature type="region of interest" description="Disordered" evidence="3">
    <location>
        <begin position="478"/>
        <end position="499"/>
    </location>
</feature>
<keyword evidence="1" id="KW-0479">Metal-binding</keyword>
<dbReference type="GO" id="GO:0008270">
    <property type="term" value="F:zinc ion binding"/>
    <property type="evidence" value="ECO:0007669"/>
    <property type="project" value="UniProtKB-KW"/>
</dbReference>
<gene>
    <name evidence="5" type="ORF">QSP1433_LOCUS13431</name>
</gene>
<reference evidence="5" key="1">
    <citation type="submission" date="2021-01" db="EMBL/GenBank/DDBJ databases">
        <authorList>
            <person name="Corre E."/>
            <person name="Pelletier E."/>
            <person name="Niang G."/>
            <person name="Scheremetjew M."/>
            <person name="Finn R."/>
            <person name="Kale V."/>
            <person name="Holt S."/>
            <person name="Cochrane G."/>
            <person name="Meng A."/>
            <person name="Brown T."/>
            <person name="Cohen L."/>
        </authorList>
    </citation>
    <scope>NUCLEOTIDE SEQUENCE</scope>
    <source>
        <strain evidence="5">NY070348D</strain>
    </source>
</reference>
<accession>A0A7S2WP47</accession>
<dbReference type="PROSITE" id="PS00028">
    <property type="entry name" value="ZINC_FINGER_C2H2_1"/>
    <property type="match status" value="1"/>
</dbReference>
<dbReference type="AlphaFoldDB" id="A0A7S2WP47"/>
<feature type="domain" description="C2H2-type" evidence="4">
    <location>
        <begin position="194"/>
        <end position="222"/>
    </location>
</feature>
<dbReference type="PROSITE" id="PS50157">
    <property type="entry name" value="ZINC_FINGER_C2H2_2"/>
    <property type="match status" value="1"/>
</dbReference>
<dbReference type="GO" id="GO:0003700">
    <property type="term" value="F:DNA-binding transcription factor activity"/>
    <property type="evidence" value="ECO:0007669"/>
    <property type="project" value="InterPro"/>
</dbReference>
<dbReference type="InterPro" id="IPR004827">
    <property type="entry name" value="bZIP"/>
</dbReference>
<dbReference type="InterPro" id="IPR046347">
    <property type="entry name" value="bZIP_sf"/>
</dbReference>
<evidence type="ECO:0000256" key="3">
    <source>
        <dbReference type="SAM" id="MobiDB-lite"/>
    </source>
</evidence>
<dbReference type="Gene3D" id="1.20.5.170">
    <property type="match status" value="1"/>
</dbReference>
<dbReference type="CDD" id="cd14686">
    <property type="entry name" value="bZIP"/>
    <property type="match status" value="1"/>
</dbReference>
<protein>
    <recommendedName>
        <fullName evidence="4">C2H2-type domain-containing protein</fullName>
    </recommendedName>
</protein>
<feature type="region of interest" description="Disordered" evidence="3">
    <location>
        <begin position="360"/>
        <end position="450"/>
    </location>
</feature>
<name>A0A7S2WP47_9STRA</name>
<dbReference type="EMBL" id="HBHK01021092">
    <property type="protein sequence ID" value="CAD9698060.1"/>
    <property type="molecule type" value="Transcribed_RNA"/>
</dbReference>